<organism evidence="6 7">
    <name type="scientific">Roseomonas marmotae</name>
    <dbReference type="NCBI Taxonomy" id="2768161"/>
    <lineage>
        <taxon>Bacteria</taxon>
        <taxon>Pseudomonadati</taxon>
        <taxon>Pseudomonadota</taxon>
        <taxon>Alphaproteobacteria</taxon>
        <taxon>Acetobacterales</taxon>
        <taxon>Roseomonadaceae</taxon>
        <taxon>Roseomonas</taxon>
    </lineage>
</organism>
<dbReference type="PIRSF" id="PIRSF002741">
    <property type="entry name" value="MppA"/>
    <property type="match status" value="1"/>
</dbReference>
<dbReference type="InterPro" id="IPR039424">
    <property type="entry name" value="SBP_5"/>
</dbReference>
<name>A0ABS3KB32_9PROT</name>
<feature type="chain" id="PRO_5045247879" evidence="4">
    <location>
        <begin position="20"/>
        <end position="494"/>
    </location>
</feature>
<dbReference type="Gene3D" id="3.10.105.10">
    <property type="entry name" value="Dipeptide-binding Protein, Domain 3"/>
    <property type="match status" value="1"/>
</dbReference>
<evidence type="ECO:0000313" key="7">
    <source>
        <dbReference type="Proteomes" id="UP001518990"/>
    </source>
</evidence>
<accession>A0ABS3KB32</accession>
<dbReference type="InterPro" id="IPR030678">
    <property type="entry name" value="Peptide/Ni-bd"/>
</dbReference>
<keyword evidence="7" id="KW-1185">Reference proteome</keyword>
<evidence type="ECO:0000256" key="3">
    <source>
        <dbReference type="ARBA" id="ARBA00022729"/>
    </source>
</evidence>
<keyword evidence="3 4" id="KW-0732">Signal</keyword>
<comment type="subcellular location">
    <subcellularLocation>
        <location evidence="1">Periplasm</location>
    </subcellularLocation>
</comment>
<evidence type="ECO:0000256" key="2">
    <source>
        <dbReference type="ARBA" id="ARBA00005695"/>
    </source>
</evidence>
<sequence length="494" mass="54746">MRLAALALIASTLALPSLAQTLRVGIGSDPTVLDPAQSSAFVERVVFTALCDRLLDVGPDLSFRPELATAWEWQDGGRVLKLTIRENGVFHDGTTLDAEAVKINLDRYRTAPESRRKSELRPVESIEAPDPRTVLIHLKEPYAPLLSVLSDRAGMIMSPTAMARLRERIRDEPVCSGPFRLIRRVAQDRIEMERVPGHWNAANIHVQRLIMLPIPDNTVRLLNLRAGQLDLIERVAPADVETAERDRGIRVAESTAIAYQTIYLNTAGGNLKDPRLRQALELSIDREVINQVALEGRFIPNNQPEAPGTPYHFGDMALPGRDVGKAKALLREAGQPNLTVNLLTPNSPVESQVAQIIQAMAAEAGIQVRIETMESAALVAKSERGDYDAAFGIWSGRPDPDGNIALWIASDGFLNRMGYRNPKVDAAFVSARQTTEPARRRAFYQSAAEQWLADRPMLILYHYRWFWGMRAGLEGFEPSPDGLIHFTGLRLPPG</sequence>
<evidence type="ECO:0000256" key="1">
    <source>
        <dbReference type="ARBA" id="ARBA00004418"/>
    </source>
</evidence>
<dbReference type="Gene3D" id="3.90.76.10">
    <property type="entry name" value="Dipeptide-binding Protein, Domain 1"/>
    <property type="match status" value="1"/>
</dbReference>
<dbReference type="PANTHER" id="PTHR30290:SF38">
    <property type="entry name" value="D,D-DIPEPTIDE-BINDING PERIPLASMIC PROTEIN DDPA-RELATED"/>
    <property type="match status" value="1"/>
</dbReference>
<dbReference type="PANTHER" id="PTHR30290">
    <property type="entry name" value="PERIPLASMIC BINDING COMPONENT OF ABC TRANSPORTER"/>
    <property type="match status" value="1"/>
</dbReference>
<dbReference type="SUPFAM" id="SSF53850">
    <property type="entry name" value="Periplasmic binding protein-like II"/>
    <property type="match status" value="1"/>
</dbReference>
<feature type="domain" description="Solute-binding protein family 5" evidence="5">
    <location>
        <begin position="63"/>
        <end position="409"/>
    </location>
</feature>
<proteinExistence type="inferred from homology"/>
<dbReference type="EMBL" id="JACTNF010000006">
    <property type="protein sequence ID" value="MBO1074652.1"/>
    <property type="molecule type" value="Genomic_DNA"/>
</dbReference>
<dbReference type="RefSeq" id="WP_207446324.1">
    <property type="nucleotide sequence ID" value="NZ_CP061094.1"/>
</dbReference>
<evidence type="ECO:0000259" key="5">
    <source>
        <dbReference type="Pfam" id="PF00496"/>
    </source>
</evidence>
<dbReference type="CDD" id="cd08511">
    <property type="entry name" value="PBP2_NikA_DppA_OppA_like_5"/>
    <property type="match status" value="1"/>
</dbReference>
<feature type="signal peptide" evidence="4">
    <location>
        <begin position="1"/>
        <end position="19"/>
    </location>
</feature>
<protein>
    <submittedName>
        <fullName evidence="6">ABC transporter substrate-binding protein</fullName>
    </submittedName>
</protein>
<dbReference type="InterPro" id="IPR000914">
    <property type="entry name" value="SBP_5_dom"/>
</dbReference>
<dbReference type="Pfam" id="PF00496">
    <property type="entry name" value="SBP_bac_5"/>
    <property type="match status" value="1"/>
</dbReference>
<dbReference type="Gene3D" id="3.40.190.10">
    <property type="entry name" value="Periplasmic binding protein-like II"/>
    <property type="match status" value="1"/>
</dbReference>
<reference evidence="6 7" key="1">
    <citation type="submission" date="2020-09" db="EMBL/GenBank/DDBJ databases">
        <title>Roseomonas.</title>
        <authorList>
            <person name="Zhu W."/>
        </authorList>
    </citation>
    <scope>NUCLEOTIDE SEQUENCE [LARGE SCALE GENOMIC DNA]</scope>
    <source>
        <strain evidence="6 7">1311</strain>
    </source>
</reference>
<dbReference type="Proteomes" id="UP001518990">
    <property type="component" value="Unassembled WGS sequence"/>
</dbReference>
<gene>
    <name evidence="6" type="ORF">IAI60_08520</name>
</gene>
<evidence type="ECO:0000313" key="6">
    <source>
        <dbReference type="EMBL" id="MBO1074652.1"/>
    </source>
</evidence>
<comment type="similarity">
    <text evidence="2">Belongs to the bacterial solute-binding protein 5 family.</text>
</comment>
<comment type="caution">
    <text evidence="6">The sequence shown here is derived from an EMBL/GenBank/DDBJ whole genome shotgun (WGS) entry which is preliminary data.</text>
</comment>
<evidence type="ECO:0000256" key="4">
    <source>
        <dbReference type="SAM" id="SignalP"/>
    </source>
</evidence>